<dbReference type="InterPro" id="IPR000192">
    <property type="entry name" value="Aminotrans_V_dom"/>
</dbReference>
<feature type="domain" description="Aminotransferase class V" evidence="6">
    <location>
        <begin position="22"/>
        <end position="293"/>
    </location>
</feature>
<dbReference type="RefSeq" id="WP_208009283.1">
    <property type="nucleotide sequence ID" value="NZ_CP071796.1"/>
</dbReference>
<dbReference type="InterPro" id="IPR015422">
    <property type="entry name" value="PyrdxlP-dep_Trfase_small"/>
</dbReference>
<sequence length="388" mass="41770">MPGLLPNIDPDGLLEFSVVYTDRALNHMSKKFQGVMKDISGMLKEVYHADAAVLVPGSGTFGMEAVARQFANDQRVVIIRNGFFSYRWSQILETGRITAPENITVLKARRTGSGAQSPWAPAPIDEVVATIASMKPAVVFAPHVETASGMMLPDDYMKKIAEAVHAVGGLFVLDCIASGAMWVDMKAIGVDVLVSAPQKGWSSSPACAMVCLSERALKTLDATTSTSYACDLKRWHQIMQAYETGSHAYHATMPTMALLKLRDTMAETRERGFATVREQQIALGRQVRALFEARGLPSVAAEGFKAPGVVVSYTTDPDIQSGKAFIAQGVQSASGVPLMCDEPADFRTFRVGLFGLDKWANVERSVGHLAAALDRIGVTAPEKEAASA</sequence>
<dbReference type="PANTHER" id="PTHR21152">
    <property type="entry name" value="AMINOTRANSFERASE CLASS V"/>
    <property type="match status" value="1"/>
</dbReference>
<dbReference type="Gene3D" id="3.90.1150.10">
    <property type="entry name" value="Aspartate Aminotransferase, domain 1"/>
    <property type="match status" value="1"/>
</dbReference>
<dbReference type="InterPro" id="IPR015421">
    <property type="entry name" value="PyrdxlP-dep_Trfase_major"/>
</dbReference>
<dbReference type="GO" id="GO:0004760">
    <property type="term" value="F:L-serine-pyruvate transaminase activity"/>
    <property type="evidence" value="ECO:0007669"/>
    <property type="project" value="TreeGrafter"/>
</dbReference>
<evidence type="ECO:0000313" key="8">
    <source>
        <dbReference type="Proteomes" id="UP000663903"/>
    </source>
</evidence>
<protein>
    <submittedName>
        <fullName evidence="7">Alanine--glyoxylate aminotransferase family protein</fullName>
    </submittedName>
</protein>
<name>A0A975CG16_9BURK</name>
<reference evidence="7" key="1">
    <citation type="submission" date="2021-03" db="EMBL/GenBank/DDBJ databases">
        <title>Ottowia sp. 27C isolated from the cloaca of a Giant Asian pond turtle (Heosemys grandis).</title>
        <authorList>
            <person name="Spergser J."/>
            <person name="Busse H.-J."/>
        </authorList>
    </citation>
    <scope>NUCLEOTIDE SEQUENCE</scope>
    <source>
        <strain evidence="7">27C</strain>
    </source>
</reference>
<evidence type="ECO:0000313" key="7">
    <source>
        <dbReference type="EMBL" id="QTD45535.1"/>
    </source>
</evidence>
<dbReference type="PIRSF" id="PIRSF000524">
    <property type="entry name" value="SPT"/>
    <property type="match status" value="1"/>
</dbReference>
<evidence type="ECO:0000256" key="2">
    <source>
        <dbReference type="ARBA" id="ARBA00009236"/>
    </source>
</evidence>
<evidence type="ECO:0000259" key="6">
    <source>
        <dbReference type="Pfam" id="PF00266"/>
    </source>
</evidence>
<dbReference type="AlphaFoldDB" id="A0A975CG16"/>
<dbReference type="EMBL" id="CP071796">
    <property type="protein sequence ID" value="QTD45535.1"/>
    <property type="molecule type" value="Genomic_DNA"/>
</dbReference>
<feature type="binding site" evidence="4">
    <location>
        <position position="350"/>
    </location>
    <ligand>
        <name>substrate</name>
    </ligand>
</feature>
<keyword evidence="7" id="KW-0808">Transferase</keyword>
<dbReference type="Proteomes" id="UP000663903">
    <property type="component" value="Chromosome"/>
</dbReference>
<evidence type="ECO:0000256" key="5">
    <source>
        <dbReference type="PIRSR" id="PIRSR000524-50"/>
    </source>
</evidence>
<comment type="cofactor">
    <cofactor evidence="1 5">
        <name>pyridoxal 5'-phosphate</name>
        <dbReference type="ChEBI" id="CHEBI:597326"/>
    </cofactor>
</comment>
<dbReference type="Gene3D" id="3.40.640.10">
    <property type="entry name" value="Type I PLP-dependent aspartate aminotransferase-like (Major domain)"/>
    <property type="match status" value="1"/>
</dbReference>
<dbReference type="SUPFAM" id="SSF53383">
    <property type="entry name" value="PLP-dependent transferases"/>
    <property type="match status" value="1"/>
</dbReference>
<dbReference type="GO" id="GO:0008453">
    <property type="term" value="F:alanine-glyoxylate transaminase activity"/>
    <property type="evidence" value="ECO:0007669"/>
    <property type="project" value="TreeGrafter"/>
</dbReference>
<accession>A0A975CG16</accession>
<dbReference type="Pfam" id="PF00266">
    <property type="entry name" value="Aminotran_5"/>
    <property type="match status" value="1"/>
</dbReference>
<dbReference type="InterPro" id="IPR015424">
    <property type="entry name" value="PyrdxlP-dep_Trfase"/>
</dbReference>
<keyword evidence="3 5" id="KW-0663">Pyridoxal phosphate</keyword>
<dbReference type="KEGG" id="otd:J1M35_00980"/>
<keyword evidence="7" id="KW-0032">Aminotransferase</keyword>
<organism evidence="7 8">
    <name type="scientific">Ottowia testudinis</name>
    <dbReference type="NCBI Taxonomy" id="2816950"/>
    <lineage>
        <taxon>Bacteria</taxon>
        <taxon>Pseudomonadati</taxon>
        <taxon>Pseudomonadota</taxon>
        <taxon>Betaproteobacteria</taxon>
        <taxon>Burkholderiales</taxon>
        <taxon>Comamonadaceae</taxon>
        <taxon>Ottowia</taxon>
    </lineage>
</organism>
<proteinExistence type="inferred from homology"/>
<dbReference type="PANTHER" id="PTHR21152:SF40">
    <property type="entry name" value="ALANINE--GLYOXYLATE AMINOTRANSFERASE"/>
    <property type="match status" value="1"/>
</dbReference>
<dbReference type="InterPro" id="IPR024169">
    <property type="entry name" value="SP_NH2Trfase/AEP_transaminase"/>
</dbReference>
<evidence type="ECO:0000256" key="1">
    <source>
        <dbReference type="ARBA" id="ARBA00001933"/>
    </source>
</evidence>
<feature type="modified residue" description="N6-(pyridoxal phosphate)lysine" evidence="5">
    <location>
        <position position="199"/>
    </location>
</feature>
<comment type="similarity">
    <text evidence="2">Belongs to the class-V pyridoxal-phosphate-dependent aminotransferase family.</text>
</comment>
<evidence type="ECO:0000256" key="4">
    <source>
        <dbReference type="PIRSR" id="PIRSR000524-1"/>
    </source>
</evidence>
<keyword evidence="8" id="KW-1185">Reference proteome</keyword>
<evidence type="ECO:0000256" key="3">
    <source>
        <dbReference type="ARBA" id="ARBA00022898"/>
    </source>
</evidence>
<gene>
    <name evidence="7" type="ORF">J1M35_00980</name>
</gene>
<dbReference type="GO" id="GO:0019265">
    <property type="term" value="P:glycine biosynthetic process, by transamination of glyoxylate"/>
    <property type="evidence" value="ECO:0007669"/>
    <property type="project" value="TreeGrafter"/>
</dbReference>